<gene>
    <name evidence="1" type="ORF">DMH04_33490</name>
</gene>
<accession>A0A428Z154</accession>
<dbReference type="Proteomes" id="UP000287547">
    <property type="component" value="Unassembled WGS sequence"/>
</dbReference>
<evidence type="ECO:0000313" key="2">
    <source>
        <dbReference type="Proteomes" id="UP000287547"/>
    </source>
</evidence>
<evidence type="ECO:0000313" key="1">
    <source>
        <dbReference type="EMBL" id="RSM78574.1"/>
    </source>
</evidence>
<name>A0A428Z154_KIBAR</name>
<proteinExistence type="predicted"/>
<dbReference type="AlphaFoldDB" id="A0A428Z154"/>
<organism evidence="1 2">
    <name type="scientific">Kibdelosporangium aridum</name>
    <dbReference type="NCBI Taxonomy" id="2030"/>
    <lineage>
        <taxon>Bacteria</taxon>
        <taxon>Bacillati</taxon>
        <taxon>Actinomycetota</taxon>
        <taxon>Actinomycetes</taxon>
        <taxon>Pseudonocardiales</taxon>
        <taxon>Pseudonocardiaceae</taxon>
        <taxon>Kibdelosporangium</taxon>
    </lineage>
</organism>
<dbReference type="EMBL" id="QHKI01000036">
    <property type="protein sequence ID" value="RSM78574.1"/>
    <property type="molecule type" value="Genomic_DNA"/>
</dbReference>
<sequence length="131" mass="14943">MWQPSEAEQALQAKKIESIEGNGRDARKLNNLPPDYNPTRVVYCTWGRERGAPLRPLAEFRWSAEEGVTATVFDHDSADAVKRFMKEGASFDRERRMVKPEEGPVFMRALLGHGNSSSYYWFLDKTPAHPS</sequence>
<reference evidence="1 2" key="1">
    <citation type="submission" date="2018-05" db="EMBL/GenBank/DDBJ databases">
        <title>Evolution of GPA BGCs.</title>
        <authorList>
            <person name="Waglechner N."/>
            <person name="Wright G.D."/>
        </authorList>
    </citation>
    <scope>NUCLEOTIDE SEQUENCE [LARGE SCALE GENOMIC DNA]</scope>
    <source>
        <strain evidence="1 2">A82846</strain>
    </source>
</reference>
<dbReference type="OrthoDB" id="4554007at2"/>
<comment type="caution">
    <text evidence="1">The sequence shown here is derived from an EMBL/GenBank/DDBJ whole genome shotgun (WGS) entry which is preliminary data.</text>
</comment>
<protein>
    <submittedName>
        <fullName evidence="1">Uncharacterized protein</fullName>
    </submittedName>
</protein>
<dbReference type="RefSeq" id="WP_037257595.1">
    <property type="nucleotide sequence ID" value="NZ_QHKI01000036.1"/>
</dbReference>